<dbReference type="Pfam" id="PF03061">
    <property type="entry name" value="4HBT"/>
    <property type="match status" value="1"/>
</dbReference>
<feature type="domain" description="Thioesterase" evidence="1">
    <location>
        <begin position="37"/>
        <end position="111"/>
    </location>
</feature>
<dbReference type="GO" id="GO:0016790">
    <property type="term" value="F:thiolester hydrolase activity"/>
    <property type="evidence" value="ECO:0007669"/>
    <property type="project" value="UniProtKB-ARBA"/>
</dbReference>
<dbReference type="Gene3D" id="3.10.129.10">
    <property type="entry name" value="Hotdog Thioesterase"/>
    <property type="match status" value="1"/>
</dbReference>
<gene>
    <name evidence="2" type="ORF">FV139_07360</name>
</gene>
<dbReference type="SUPFAM" id="SSF54637">
    <property type="entry name" value="Thioesterase/thiol ester dehydrase-isomerase"/>
    <property type="match status" value="1"/>
</dbReference>
<evidence type="ECO:0000259" key="1">
    <source>
        <dbReference type="Pfam" id="PF03061"/>
    </source>
</evidence>
<keyword evidence="3" id="KW-1185">Reference proteome</keyword>
<sequence>MPTGFGYTDTLQPFYRHVTAEEVAFGLHVCSQHANSMGICHGGVLMTMADIAAASGVNHARGELGGSPTINLSLDFISAGKLGDWLEARISEVTVKRRFGFCNGLISNERGIVARFNGTFYLPDHEGMWKGEKRLGALSPAAD</sequence>
<dbReference type="CDD" id="cd03443">
    <property type="entry name" value="PaaI_thioesterase"/>
    <property type="match status" value="1"/>
</dbReference>
<dbReference type="EMBL" id="VRZA01000002">
    <property type="protein sequence ID" value="TXS95916.1"/>
    <property type="molecule type" value="Genomic_DNA"/>
</dbReference>
<dbReference type="InterPro" id="IPR029069">
    <property type="entry name" value="HotDog_dom_sf"/>
</dbReference>
<accession>A0A5C9A5A5</accession>
<dbReference type="InterPro" id="IPR006683">
    <property type="entry name" value="Thioestr_dom"/>
</dbReference>
<dbReference type="AlphaFoldDB" id="A0A5C9A5A5"/>
<reference evidence="2 3" key="1">
    <citation type="submission" date="2019-08" db="EMBL/GenBank/DDBJ databases">
        <title>Parahaliea maris sp. nov., isolated from the surface seawater.</title>
        <authorList>
            <person name="Liu Y."/>
        </authorList>
    </citation>
    <scope>NUCLEOTIDE SEQUENCE [LARGE SCALE GENOMIC DNA]</scope>
    <source>
        <strain evidence="2 3">HSLHS9</strain>
    </source>
</reference>
<evidence type="ECO:0000313" key="3">
    <source>
        <dbReference type="Proteomes" id="UP000321039"/>
    </source>
</evidence>
<comment type="caution">
    <text evidence="2">The sequence shown here is derived from an EMBL/GenBank/DDBJ whole genome shotgun (WGS) entry which is preliminary data.</text>
</comment>
<protein>
    <submittedName>
        <fullName evidence="2">PaaI family thioesterase</fullName>
    </submittedName>
</protein>
<organism evidence="2 3">
    <name type="scientific">Parahaliea maris</name>
    <dbReference type="NCBI Taxonomy" id="2716870"/>
    <lineage>
        <taxon>Bacteria</taxon>
        <taxon>Pseudomonadati</taxon>
        <taxon>Pseudomonadota</taxon>
        <taxon>Gammaproteobacteria</taxon>
        <taxon>Cellvibrionales</taxon>
        <taxon>Halieaceae</taxon>
        <taxon>Parahaliea</taxon>
    </lineage>
</organism>
<name>A0A5C9A5A5_9GAMM</name>
<proteinExistence type="predicted"/>
<evidence type="ECO:0000313" key="2">
    <source>
        <dbReference type="EMBL" id="TXS95916.1"/>
    </source>
</evidence>
<dbReference type="Proteomes" id="UP000321039">
    <property type="component" value="Unassembled WGS sequence"/>
</dbReference>